<evidence type="ECO:0000259" key="7">
    <source>
        <dbReference type="PROSITE" id="PS50011"/>
    </source>
</evidence>
<evidence type="ECO:0000256" key="1">
    <source>
        <dbReference type="ARBA" id="ARBA00022527"/>
    </source>
</evidence>
<keyword evidence="5" id="KW-0067">ATP-binding</keyword>
<keyword evidence="2" id="KW-0808">Transferase</keyword>
<dbReference type="Pfam" id="PF00069">
    <property type="entry name" value="Pkinase"/>
    <property type="match status" value="1"/>
</dbReference>
<dbReference type="SUPFAM" id="SSF56112">
    <property type="entry name" value="Protein kinase-like (PK-like)"/>
    <property type="match status" value="1"/>
</dbReference>
<evidence type="ECO:0000256" key="5">
    <source>
        <dbReference type="ARBA" id="ARBA00022840"/>
    </source>
</evidence>
<evidence type="ECO:0000256" key="6">
    <source>
        <dbReference type="SAM" id="MobiDB-lite"/>
    </source>
</evidence>
<dbReference type="InterPro" id="IPR000719">
    <property type="entry name" value="Prot_kinase_dom"/>
</dbReference>
<feature type="compositionally biased region" description="Basic and acidic residues" evidence="6">
    <location>
        <begin position="15"/>
        <end position="30"/>
    </location>
</feature>
<dbReference type="SMART" id="SM00220">
    <property type="entry name" value="S_TKc"/>
    <property type="match status" value="1"/>
</dbReference>
<dbReference type="InterPro" id="IPR000961">
    <property type="entry name" value="AGC-kinase_C"/>
</dbReference>
<keyword evidence="1" id="KW-0723">Serine/threonine-protein kinase</keyword>
<dbReference type="PROSITE" id="PS50011">
    <property type="entry name" value="PROTEIN_KINASE_DOM"/>
    <property type="match status" value="1"/>
</dbReference>
<reference evidence="9" key="1">
    <citation type="submission" date="2023-10" db="EMBL/GenBank/DDBJ databases">
        <authorList>
            <person name="Chen Y."/>
            <person name="Shah S."/>
            <person name="Dougan E. K."/>
            <person name="Thang M."/>
            <person name="Chan C."/>
        </authorList>
    </citation>
    <scope>NUCLEOTIDE SEQUENCE [LARGE SCALE GENOMIC DNA]</scope>
</reference>
<keyword evidence="3" id="KW-0547">Nucleotide-binding</keyword>
<dbReference type="EMBL" id="CAUYUJ010015802">
    <property type="protein sequence ID" value="CAK0858222.1"/>
    <property type="molecule type" value="Genomic_DNA"/>
</dbReference>
<feature type="domain" description="Protein kinase" evidence="7">
    <location>
        <begin position="47"/>
        <end position="303"/>
    </location>
</feature>
<name>A0ABN9UF88_9DINO</name>
<evidence type="ECO:0000256" key="3">
    <source>
        <dbReference type="ARBA" id="ARBA00022741"/>
    </source>
</evidence>
<dbReference type="PROSITE" id="PS51285">
    <property type="entry name" value="AGC_KINASE_CTER"/>
    <property type="match status" value="1"/>
</dbReference>
<proteinExistence type="predicted"/>
<evidence type="ECO:0008006" key="11">
    <source>
        <dbReference type="Google" id="ProtNLM"/>
    </source>
</evidence>
<keyword evidence="4" id="KW-0418">Kinase</keyword>
<dbReference type="PANTHER" id="PTHR24353">
    <property type="entry name" value="CYCLIC NUCLEOTIDE-DEPENDENT PROTEIN KINASE"/>
    <property type="match status" value="1"/>
</dbReference>
<evidence type="ECO:0000256" key="2">
    <source>
        <dbReference type="ARBA" id="ARBA00022679"/>
    </source>
</evidence>
<feature type="region of interest" description="Disordered" evidence="6">
    <location>
        <begin position="15"/>
        <end position="52"/>
    </location>
</feature>
<gene>
    <name evidence="9" type="ORF">PCOR1329_LOCUS48077</name>
</gene>
<evidence type="ECO:0000313" key="9">
    <source>
        <dbReference type="EMBL" id="CAK0858222.1"/>
    </source>
</evidence>
<accession>A0ABN9UF88</accession>
<dbReference type="InterPro" id="IPR011009">
    <property type="entry name" value="Kinase-like_dom_sf"/>
</dbReference>
<protein>
    <recommendedName>
        <fullName evidence="11">Non-specific serine/threonine protein kinase</fullName>
    </recommendedName>
</protein>
<dbReference type="PROSITE" id="PS00108">
    <property type="entry name" value="PROTEIN_KINASE_ST"/>
    <property type="match status" value="1"/>
</dbReference>
<dbReference type="Proteomes" id="UP001189429">
    <property type="component" value="Unassembled WGS sequence"/>
</dbReference>
<dbReference type="InterPro" id="IPR008271">
    <property type="entry name" value="Ser/Thr_kinase_AS"/>
</dbReference>
<dbReference type="Gene3D" id="3.30.200.20">
    <property type="entry name" value="Phosphorylase Kinase, domain 1"/>
    <property type="match status" value="1"/>
</dbReference>
<keyword evidence="10" id="KW-1185">Reference proteome</keyword>
<evidence type="ECO:0000313" key="10">
    <source>
        <dbReference type="Proteomes" id="UP001189429"/>
    </source>
</evidence>
<evidence type="ECO:0000259" key="8">
    <source>
        <dbReference type="PROSITE" id="PS51285"/>
    </source>
</evidence>
<feature type="domain" description="AGC-kinase C-terminal" evidence="8">
    <location>
        <begin position="304"/>
        <end position="359"/>
    </location>
</feature>
<sequence length="359" mass="39828">MLALARSVWRSSPRAEAHWCRPRQMRHDRGSGAPQEVAGRRRGARGGHRGPWAPAGFMGSVRLVRRAGGGDPAPLALKVMKKSVVLRKRQVVHTRQEKELHGQLDHPLIVKLLGTFQDEANLFMLMEFVDGGELFAVLRSVKMFQNAAAKFYATEIILALGHIHSKSIAHRDLKLENVLLDSCGHVKLVDLGFAKVIRTRTYTMCGTLDYQAPEIINRKGHDQCVDWWALGVLIYEMLSGRPPFRGGNALAVYKKALSTEPEFPPCFTSNARSVIGGLLTKAKSRRLGAGVGGVEDVKDHPWFAPVHWDRVLQKQYMPPFLPTSTSSSDASVFQDCPEDAIDSSPVGLSKAEQRQFEGF</sequence>
<dbReference type="Gene3D" id="1.10.510.10">
    <property type="entry name" value="Transferase(Phosphotransferase) domain 1"/>
    <property type="match status" value="1"/>
</dbReference>
<feature type="region of interest" description="Disordered" evidence="6">
    <location>
        <begin position="328"/>
        <end position="359"/>
    </location>
</feature>
<comment type="caution">
    <text evidence="9">The sequence shown here is derived from an EMBL/GenBank/DDBJ whole genome shotgun (WGS) entry which is preliminary data.</text>
</comment>
<dbReference type="PANTHER" id="PTHR24353:SF37">
    <property type="entry name" value="CAMP-DEPENDENT PROTEIN KINASE CATALYTIC SUBUNIT PRKX"/>
    <property type="match status" value="1"/>
</dbReference>
<evidence type="ECO:0000256" key="4">
    <source>
        <dbReference type="ARBA" id="ARBA00022777"/>
    </source>
</evidence>
<organism evidence="9 10">
    <name type="scientific">Prorocentrum cordatum</name>
    <dbReference type="NCBI Taxonomy" id="2364126"/>
    <lineage>
        <taxon>Eukaryota</taxon>
        <taxon>Sar</taxon>
        <taxon>Alveolata</taxon>
        <taxon>Dinophyceae</taxon>
        <taxon>Prorocentrales</taxon>
        <taxon>Prorocentraceae</taxon>
        <taxon>Prorocentrum</taxon>
    </lineage>
</organism>